<feature type="binding site" evidence="7">
    <location>
        <position position="19"/>
    </location>
    <ligand>
        <name>S-adenosyl-L-methionine</name>
        <dbReference type="ChEBI" id="CHEBI:59789"/>
    </ligand>
</feature>
<dbReference type="InterPro" id="IPR012263">
    <property type="entry name" value="M_m6A_EcoRV"/>
</dbReference>
<dbReference type="GO" id="GO:0009307">
    <property type="term" value="P:DNA restriction-modification system"/>
    <property type="evidence" value="ECO:0007669"/>
    <property type="project" value="InterPro"/>
</dbReference>
<dbReference type="InterPro" id="IPR012327">
    <property type="entry name" value="MeTrfase_D12"/>
</dbReference>
<dbReference type="PANTHER" id="PTHR30481:SF3">
    <property type="entry name" value="DNA ADENINE METHYLASE"/>
    <property type="match status" value="1"/>
</dbReference>
<dbReference type="EC" id="2.1.1.72" evidence="2 8"/>
<accession>A0A7G5XMP5</accession>
<dbReference type="EMBL" id="CP060007">
    <property type="protein sequence ID" value="QNA46748.1"/>
    <property type="molecule type" value="Genomic_DNA"/>
</dbReference>
<dbReference type="Proteomes" id="UP000515344">
    <property type="component" value="Chromosome"/>
</dbReference>
<dbReference type="Pfam" id="PF02086">
    <property type="entry name" value="MethyltransfD12"/>
    <property type="match status" value="1"/>
</dbReference>
<proteinExistence type="inferred from homology"/>
<dbReference type="InterPro" id="IPR023095">
    <property type="entry name" value="Ade_MeTrfase_dom_2"/>
</dbReference>
<dbReference type="InterPro" id="IPR002052">
    <property type="entry name" value="DNA_methylase_N6_adenine_CS"/>
</dbReference>
<organism evidence="9 10">
    <name type="scientific">Lacibacter sediminis</name>
    <dbReference type="NCBI Taxonomy" id="2760713"/>
    <lineage>
        <taxon>Bacteria</taxon>
        <taxon>Pseudomonadati</taxon>
        <taxon>Bacteroidota</taxon>
        <taxon>Chitinophagia</taxon>
        <taxon>Chitinophagales</taxon>
        <taxon>Chitinophagaceae</taxon>
        <taxon>Lacibacter</taxon>
    </lineage>
</organism>
<evidence type="ECO:0000256" key="5">
    <source>
        <dbReference type="ARBA" id="ARBA00022691"/>
    </source>
</evidence>
<dbReference type="Gene3D" id="3.40.50.150">
    <property type="entry name" value="Vaccinia Virus protein VP39"/>
    <property type="match status" value="1"/>
</dbReference>
<feature type="binding site" evidence="7">
    <location>
        <position position="183"/>
    </location>
    <ligand>
        <name>S-adenosyl-L-methionine</name>
        <dbReference type="ChEBI" id="CHEBI:59789"/>
    </ligand>
</feature>
<dbReference type="NCBIfam" id="TIGR00571">
    <property type="entry name" value="dam"/>
    <property type="match status" value="1"/>
</dbReference>
<dbReference type="GO" id="GO:0009007">
    <property type="term" value="F:site-specific DNA-methyltransferase (adenine-specific) activity"/>
    <property type="evidence" value="ECO:0007669"/>
    <property type="project" value="UniProtKB-UniRule"/>
</dbReference>
<evidence type="ECO:0000256" key="3">
    <source>
        <dbReference type="ARBA" id="ARBA00022603"/>
    </source>
</evidence>
<evidence type="ECO:0000256" key="6">
    <source>
        <dbReference type="ARBA" id="ARBA00047942"/>
    </source>
</evidence>
<evidence type="ECO:0000256" key="1">
    <source>
        <dbReference type="ARBA" id="ARBA00006594"/>
    </source>
</evidence>
<keyword evidence="4 8" id="KW-0808">Transferase</keyword>
<dbReference type="AlphaFoldDB" id="A0A7G5XMP5"/>
<comment type="catalytic activity">
    <reaction evidence="6 8">
        <text>a 2'-deoxyadenosine in DNA + S-adenosyl-L-methionine = an N(6)-methyl-2'-deoxyadenosine in DNA + S-adenosyl-L-homocysteine + H(+)</text>
        <dbReference type="Rhea" id="RHEA:15197"/>
        <dbReference type="Rhea" id="RHEA-COMP:12418"/>
        <dbReference type="Rhea" id="RHEA-COMP:12419"/>
        <dbReference type="ChEBI" id="CHEBI:15378"/>
        <dbReference type="ChEBI" id="CHEBI:57856"/>
        <dbReference type="ChEBI" id="CHEBI:59789"/>
        <dbReference type="ChEBI" id="CHEBI:90615"/>
        <dbReference type="ChEBI" id="CHEBI:90616"/>
        <dbReference type="EC" id="2.1.1.72"/>
    </reaction>
</comment>
<name>A0A7G5XMP5_9BACT</name>
<gene>
    <name evidence="9" type="ORF">H4075_09905</name>
</gene>
<evidence type="ECO:0000256" key="2">
    <source>
        <dbReference type="ARBA" id="ARBA00011900"/>
    </source>
</evidence>
<reference evidence="10" key="1">
    <citation type="submission" date="2020-08" db="EMBL/GenBank/DDBJ databases">
        <title>Lacibacter sp. S13-6-6 genome sequencing.</title>
        <authorList>
            <person name="Jin L."/>
        </authorList>
    </citation>
    <scope>NUCLEOTIDE SEQUENCE [LARGE SCALE GENOMIC DNA]</scope>
    <source>
        <strain evidence="10">S13-6-6</strain>
    </source>
</reference>
<evidence type="ECO:0000313" key="9">
    <source>
        <dbReference type="EMBL" id="QNA46748.1"/>
    </source>
</evidence>
<evidence type="ECO:0000256" key="8">
    <source>
        <dbReference type="RuleBase" id="RU361257"/>
    </source>
</evidence>
<dbReference type="PROSITE" id="PS00092">
    <property type="entry name" value="N6_MTASE"/>
    <property type="match status" value="1"/>
</dbReference>
<dbReference type="GO" id="GO:0006298">
    <property type="term" value="P:mismatch repair"/>
    <property type="evidence" value="ECO:0007669"/>
    <property type="project" value="TreeGrafter"/>
</dbReference>
<dbReference type="GO" id="GO:0043565">
    <property type="term" value="F:sequence-specific DNA binding"/>
    <property type="evidence" value="ECO:0007669"/>
    <property type="project" value="TreeGrafter"/>
</dbReference>
<dbReference type="PANTHER" id="PTHR30481">
    <property type="entry name" value="DNA ADENINE METHYLASE"/>
    <property type="match status" value="1"/>
</dbReference>
<keyword evidence="5 8" id="KW-0949">S-adenosyl-L-methionine</keyword>
<evidence type="ECO:0000256" key="7">
    <source>
        <dbReference type="PIRSR" id="PIRSR000398-1"/>
    </source>
</evidence>
<evidence type="ECO:0000256" key="4">
    <source>
        <dbReference type="ARBA" id="ARBA00022679"/>
    </source>
</evidence>
<comment type="similarity">
    <text evidence="1 8">Belongs to the N(4)/N(6)-methyltransferase family.</text>
</comment>
<protein>
    <recommendedName>
        <fullName evidence="2 8">Site-specific DNA-methyltransferase (adenine-specific)</fullName>
        <ecNumber evidence="2 8">2.1.1.72</ecNumber>
    </recommendedName>
</protein>
<dbReference type="GO" id="GO:1904047">
    <property type="term" value="F:S-adenosyl-L-methionine binding"/>
    <property type="evidence" value="ECO:0007669"/>
    <property type="project" value="TreeGrafter"/>
</dbReference>
<dbReference type="InterPro" id="IPR029063">
    <property type="entry name" value="SAM-dependent_MTases_sf"/>
</dbReference>
<keyword evidence="3 8" id="KW-0489">Methyltransferase</keyword>
<feature type="binding site" evidence="7">
    <location>
        <position position="60"/>
    </location>
    <ligand>
        <name>S-adenosyl-L-methionine</name>
        <dbReference type="ChEBI" id="CHEBI:59789"/>
    </ligand>
</feature>
<dbReference type="REBASE" id="439789">
    <property type="entry name" value="M.LspS1366ORF9905P"/>
</dbReference>
<dbReference type="GO" id="GO:0032259">
    <property type="term" value="P:methylation"/>
    <property type="evidence" value="ECO:0007669"/>
    <property type="project" value="UniProtKB-KW"/>
</dbReference>
<evidence type="ECO:0000313" key="10">
    <source>
        <dbReference type="Proteomes" id="UP000515344"/>
    </source>
</evidence>
<dbReference type="KEGG" id="lacs:H4075_09905"/>
<feature type="binding site" evidence="7">
    <location>
        <position position="15"/>
    </location>
    <ligand>
        <name>S-adenosyl-L-methionine</name>
        <dbReference type="ChEBI" id="CHEBI:59789"/>
    </ligand>
</feature>
<dbReference type="PIRSF" id="PIRSF000398">
    <property type="entry name" value="M_m6A_EcoRV"/>
    <property type="match status" value="1"/>
</dbReference>
<dbReference type="Gene3D" id="1.10.1020.10">
    <property type="entry name" value="Adenine-specific Methyltransferase, Domain 2"/>
    <property type="match status" value="1"/>
</dbReference>
<dbReference type="PRINTS" id="PR00505">
    <property type="entry name" value="D12N6MTFRASE"/>
</dbReference>
<keyword evidence="10" id="KW-1185">Reference proteome</keyword>
<dbReference type="SUPFAM" id="SSF53335">
    <property type="entry name" value="S-adenosyl-L-methionine-dependent methyltransferases"/>
    <property type="match status" value="1"/>
</dbReference>
<sequence length="276" mass="31749">MKVNSDPQIVPFLKWPGGKRWFVNNYCNLLPSSYNTYIEPFLGSGAVYFYLKPNKAILSDLNPDVIAVYGSIKTDFKFIKRSLQYHQRKHNEDYYYQVRKKKTISECQQGSKMLYLNRTCFNGIYRVNQNGEFNVPIGSKQAVLLDTDNFESISKLLQSADIFKSDFEVVIDKAKSGDFVFADPPYTVRHNLNGFIKYNEQLFSWEDQERLAAALLRAKNRGVKIVLTNANHSSIKELYEGLGFHLQVVSRYSSIAANGANRKQFEELVILSHPNK</sequence>